<evidence type="ECO:0000256" key="1">
    <source>
        <dbReference type="ARBA" id="ARBA00004429"/>
    </source>
</evidence>
<dbReference type="AlphaFoldDB" id="A0A0H2VD86"/>
<sequence length="380" mass="41255">MQLASSHVTGRGTRAGLYCRPAADLSLYGKIMSVVFSTRARWRGKRPLLALLQGLFTVALTLLGLLLITFALSALSPVDRVLQIVGDHASQSTYDQVRHQLGLDQPLAVQFWHYLMNLAHGDLGIASSTGQPVLQDLLSAFPATIELATLALIVGAVVGVIAGVLCARYVGSPLDFTVRTLTLLGNSVPVFWLGLLMLALFYARLQWSAGPGRLDDIYQFTIEPRSGFALIDTWLSGDREAFTNAINHLILPVLLLAYFSLASITRLTRSACLGEMNKEYILLARAKGASEMTILLRHVLPNIRGTLLTVIALAYTSMLEGAVLTETVFSWPGIGRYLTTALFAGDTTAIMGGTLLIGVCFVLINNLTDLLVRLTDPRLR</sequence>
<comment type="similarity">
    <text evidence="8">Belongs to the binding-protein-dependent transport system permease family.</text>
</comment>
<evidence type="ECO:0000256" key="2">
    <source>
        <dbReference type="ARBA" id="ARBA00022448"/>
    </source>
</evidence>
<evidence type="ECO:0000256" key="8">
    <source>
        <dbReference type="RuleBase" id="RU363032"/>
    </source>
</evidence>
<evidence type="ECO:0000256" key="7">
    <source>
        <dbReference type="ARBA" id="ARBA00023136"/>
    </source>
</evidence>
<dbReference type="Pfam" id="PF19300">
    <property type="entry name" value="BPD_transp_1_N"/>
    <property type="match status" value="1"/>
</dbReference>
<feature type="transmembrane region" description="Helical" evidence="8">
    <location>
        <begin position="349"/>
        <end position="372"/>
    </location>
</feature>
<dbReference type="Proteomes" id="UP000001410">
    <property type="component" value="Chromosome"/>
</dbReference>
<keyword evidence="3" id="KW-1003">Cell membrane</keyword>
<dbReference type="Gene3D" id="1.10.3720.10">
    <property type="entry name" value="MetI-like"/>
    <property type="match status" value="1"/>
</dbReference>
<dbReference type="GO" id="GO:0005886">
    <property type="term" value="C:plasma membrane"/>
    <property type="evidence" value="ECO:0007669"/>
    <property type="project" value="UniProtKB-SubCell"/>
</dbReference>
<evidence type="ECO:0000313" key="11">
    <source>
        <dbReference type="Proteomes" id="UP000001410"/>
    </source>
</evidence>
<dbReference type="PROSITE" id="PS50928">
    <property type="entry name" value="ABC_TM1"/>
    <property type="match status" value="1"/>
</dbReference>
<dbReference type="EMBL" id="AE014075">
    <property type="protein sequence ID" value="AAN83506.1"/>
    <property type="molecule type" value="Genomic_DNA"/>
</dbReference>
<dbReference type="Pfam" id="PF00528">
    <property type="entry name" value="BPD_transp_1"/>
    <property type="match status" value="1"/>
</dbReference>
<feature type="transmembrane region" description="Helical" evidence="8">
    <location>
        <begin position="183"/>
        <end position="203"/>
    </location>
</feature>
<reference evidence="10 11" key="1">
    <citation type="journal article" date="2002" name="Proc. Natl. Acad. Sci. U.S.A.">
        <title>Extensive mosaic structure revealed by the complete genome sequence of uropathogenic Escherichia coli.</title>
        <authorList>
            <person name="Welch R.A."/>
            <person name="Burland V."/>
            <person name="Plunkett G.III."/>
            <person name="Redford P."/>
            <person name="Roesch P."/>
            <person name="Rasko D."/>
            <person name="Buckles E.L."/>
            <person name="Liou S.R."/>
            <person name="Boutin A."/>
            <person name="Hackett J."/>
            <person name="Stroud D."/>
            <person name="Mayhew G.F."/>
            <person name="Rose D.J."/>
            <person name="Zhou S."/>
            <person name="Schwartz D.C."/>
            <person name="Perna N.T."/>
            <person name="Mobley H.L."/>
            <person name="Donnenberg M.S."/>
            <person name="Blattner F.R."/>
        </authorList>
    </citation>
    <scope>NUCLEOTIDE SEQUENCE [LARGE SCALE GENOMIC DNA]</scope>
    <source>
        <strain evidence="11">CFT073 / ATCC 700928 / UPEC</strain>
    </source>
</reference>
<name>A0A0H2VD86_ECOL6</name>
<dbReference type="GO" id="GO:0071916">
    <property type="term" value="F:dipeptide transmembrane transporter activity"/>
    <property type="evidence" value="ECO:0007669"/>
    <property type="project" value="TreeGrafter"/>
</dbReference>
<feature type="transmembrane region" description="Helical" evidence="8">
    <location>
        <begin position="307"/>
        <end position="329"/>
    </location>
</feature>
<keyword evidence="7 8" id="KW-0472">Membrane</keyword>
<dbReference type="STRING" id="199310.c5080"/>
<comment type="subcellular location">
    <subcellularLocation>
        <location evidence="1">Cell inner membrane</location>
        <topology evidence="1">Multi-pass membrane protein</topology>
    </subcellularLocation>
    <subcellularLocation>
        <location evidence="8">Cell membrane</location>
        <topology evidence="8">Multi-pass membrane protein</topology>
    </subcellularLocation>
</comment>
<feature type="transmembrane region" description="Helical" evidence="8">
    <location>
        <begin position="48"/>
        <end position="72"/>
    </location>
</feature>
<proteinExistence type="inferred from homology"/>
<evidence type="ECO:0000256" key="5">
    <source>
        <dbReference type="ARBA" id="ARBA00022692"/>
    </source>
</evidence>
<protein>
    <submittedName>
        <fullName evidence="10">Hypothetical ABC transporter permease protein yddR</fullName>
    </submittedName>
</protein>
<keyword evidence="6 8" id="KW-1133">Transmembrane helix</keyword>
<dbReference type="eggNOG" id="COG0601">
    <property type="taxonomic scope" value="Bacteria"/>
</dbReference>
<organism evidence="10 11">
    <name type="scientific">Escherichia coli O6:H1 (strain CFT073 / ATCC 700928 / UPEC)</name>
    <dbReference type="NCBI Taxonomy" id="199310"/>
    <lineage>
        <taxon>Bacteria</taxon>
        <taxon>Pseudomonadati</taxon>
        <taxon>Pseudomonadota</taxon>
        <taxon>Gammaproteobacteria</taxon>
        <taxon>Enterobacterales</taxon>
        <taxon>Enterobacteriaceae</taxon>
        <taxon>Escherichia</taxon>
    </lineage>
</organism>
<dbReference type="PANTHER" id="PTHR43163:SF8">
    <property type="entry name" value="D,D-DIPEPTIDE TRANSPORT SYSTEM PERMEASE PROTEIN DDPB-RELATED"/>
    <property type="match status" value="1"/>
</dbReference>
<evidence type="ECO:0000313" key="10">
    <source>
        <dbReference type="EMBL" id="AAN83506.1"/>
    </source>
</evidence>
<gene>
    <name evidence="10" type="primary">yddR</name>
    <name evidence="10" type="ordered locus">c5080</name>
</gene>
<accession>A0A0H2VD86</accession>
<feature type="transmembrane region" description="Helical" evidence="8">
    <location>
        <begin position="147"/>
        <end position="171"/>
    </location>
</feature>
<dbReference type="KEGG" id="ecc:c5080"/>
<dbReference type="HOGENOM" id="CLU_036879_0_0_6"/>
<dbReference type="SUPFAM" id="SSF161098">
    <property type="entry name" value="MetI-like"/>
    <property type="match status" value="1"/>
</dbReference>
<evidence type="ECO:0000256" key="3">
    <source>
        <dbReference type="ARBA" id="ARBA00022475"/>
    </source>
</evidence>
<evidence type="ECO:0000259" key="9">
    <source>
        <dbReference type="PROSITE" id="PS50928"/>
    </source>
</evidence>
<dbReference type="InterPro" id="IPR000515">
    <property type="entry name" value="MetI-like"/>
</dbReference>
<feature type="transmembrane region" description="Helical" evidence="8">
    <location>
        <begin position="249"/>
        <end position="268"/>
    </location>
</feature>
<feature type="domain" description="ABC transmembrane type-1" evidence="9">
    <location>
        <begin position="141"/>
        <end position="372"/>
    </location>
</feature>
<dbReference type="InterPro" id="IPR045621">
    <property type="entry name" value="BPD_transp_1_N"/>
</dbReference>
<keyword evidence="5 8" id="KW-0812">Transmembrane</keyword>
<evidence type="ECO:0000256" key="6">
    <source>
        <dbReference type="ARBA" id="ARBA00022989"/>
    </source>
</evidence>
<keyword evidence="11" id="KW-1185">Reference proteome</keyword>
<keyword evidence="2 8" id="KW-0813">Transport</keyword>
<keyword evidence="4" id="KW-0997">Cell inner membrane</keyword>
<dbReference type="InterPro" id="IPR035906">
    <property type="entry name" value="MetI-like_sf"/>
</dbReference>
<evidence type="ECO:0000256" key="4">
    <source>
        <dbReference type="ARBA" id="ARBA00022519"/>
    </source>
</evidence>
<dbReference type="PANTHER" id="PTHR43163">
    <property type="entry name" value="DIPEPTIDE TRANSPORT SYSTEM PERMEASE PROTEIN DPPB-RELATED"/>
    <property type="match status" value="1"/>
</dbReference>
<dbReference type="CDD" id="cd06261">
    <property type="entry name" value="TM_PBP2"/>
    <property type="match status" value="1"/>
</dbReference>